<keyword evidence="5" id="KW-1185">Reference proteome</keyword>
<dbReference type="InterPro" id="IPR050967">
    <property type="entry name" value="Thiamine_Salvage_TenA"/>
</dbReference>
<dbReference type="EC" id="3.5.99.2" evidence="2"/>
<comment type="catalytic activity">
    <reaction evidence="2">
        <text>4-amino-5-aminomethyl-2-methylpyrimidine + H2O = 4-amino-5-hydroxymethyl-2-methylpyrimidine + NH4(+)</text>
        <dbReference type="Rhea" id="RHEA:31799"/>
        <dbReference type="ChEBI" id="CHEBI:15377"/>
        <dbReference type="ChEBI" id="CHEBI:16892"/>
        <dbReference type="ChEBI" id="CHEBI:28938"/>
        <dbReference type="ChEBI" id="CHEBI:63416"/>
        <dbReference type="EC" id="3.5.99.2"/>
    </reaction>
</comment>
<reference evidence="4 5" key="1">
    <citation type="submission" date="2019-06" db="EMBL/GenBank/DDBJ databases">
        <title>Sequencing the genomes of 1000 actinobacteria strains.</title>
        <authorList>
            <person name="Klenk H.-P."/>
        </authorList>
    </citation>
    <scope>NUCLEOTIDE SEQUENCE [LARGE SCALE GENOMIC DNA]</scope>
    <source>
        <strain evidence="4 5">DSM 45456</strain>
    </source>
</reference>
<dbReference type="RefSeq" id="WP_141983282.1">
    <property type="nucleotide sequence ID" value="NZ_VFPP01000001.1"/>
</dbReference>
<proteinExistence type="inferred from homology"/>
<dbReference type="EMBL" id="VFPP01000001">
    <property type="protein sequence ID" value="TQM85215.1"/>
    <property type="molecule type" value="Genomic_DNA"/>
</dbReference>
<dbReference type="UniPathway" id="UPA00060"/>
<protein>
    <recommendedName>
        <fullName evidence="2">Aminopyrimidine aminohydrolase</fullName>
        <ecNumber evidence="2">3.5.99.2</ecNumber>
    </recommendedName>
</protein>
<dbReference type="SUPFAM" id="SSF48613">
    <property type="entry name" value="Heme oxygenase-like"/>
    <property type="match status" value="1"/>
</dbReference>
<dbReference type="PANTHER" id="PTHR43198:SF2">
    <property type="entry name" value="SI:CH1073-67J19.1-RELATED"/>
    <property type="match status" value="1"/>
</dbReference>
<dbReference type="Proteomes" id="UP000316628">
    <property type="component" value="Unassembled WGS sequence"/>
</dbReference>
<dbReference type="InterPro" id="IPR004305">
    <property type="entry name" value="Thiaminase-2/PQQC"/>
</dbReference>
<organism evidence="4 5">
    <name type="scientific">Saccharothrix saharensis</name>
    <dbReference type="NCBI Taxonomy" id="571190"/>
    <lineage>
        <taxon>Bacteria</taxon>
        <taxon>Bacillati</taxon>
        <taxon>Actinomycetota</taxon>
        <taxon>Actinomycetes</taxon>
        <taxon>Pseudonocardiales</taxon>
        <taxon>Pseudonocardiaceae</taxon>
        <taxon>Saccharothrix</taxon>
    </lineage>
</organism>
<comment type="function">
    <text evidence="2">Catalyzes an amino-pyrimidine hydrolysis reaction at the C5' of the pyrimidine moiety of thiamine compounds, a reaction that is part of a thiamine salvage pathway.</text>
</comment>
<dbReference type="NCBIfam" id="TIGR04306">
    <property type="entry name" value="salvage_TenA"/>
    <property type="match status" value="1"/>
</dbReference>
<keyword evidence="2" id="KW-0378">Hydrolase</keyword>
<evidence type="ECO:0000259" key="3">
    <source>
        <dbReference type="Pfam" id="PF03070"/>
    </source>
</evidence>
<dbReference type="PANTHER" id="PTHR43198">
    <property type="entry name" value="BIFUNCTIONAL TH2 PROTEIN"/>
    <property type="match status" value="1"/>
</dbReference>
<comment type="catalytic activity">
    <reaction evidence="2">
        <text>thiamine + H2O = 5-(2-hydroxyethyl)-4-methylthiazole + 4-amino-5-hydroxymethyl-2-methylpyrimidine + H(+)</text>
        <dbReference type="Rhea" id="RHEA:17509"/>
        <dbReference type="ChEBI" id="CHEBI:15377"/>
        <dbReference type="ChEBI" id="CHEBI:15378"/>
        <dbReference type="ChEBI" id="CHEBI:16892"/>
        <dbReference type="ChEBI" id="CHEBI:17957"/>
        <dbReference type="ChEBI" id="CHEBI:18385"/>
        <dbReference type="EC" id="3.5.99.2"/>
    </reaction>
</comment>
<dbReference type="InterPro" id="IPR016084">
    <property type="entry name" value="Haem_Oase-like_multi-hlx"/>
</dbReference>
<comment type="pathway">
    <text evidence="1 2">Cofactor biosynthesis; thiamine diphosphate biosynthesis.</text>
</comment>
<comment type="caution">
    <text evidence="4">The sequence shown here is derived from an EMBL/GenBank/DDBJ whole genome shotgun (WGS) entry which is preliminary data.</text>
</comment>
<dbReference type="Pfam" id="PF03070">
    <property type="entry name" value="TENA_THI-4"/>
    <property type="match status" value="1"/>
</dbReference>
<dbReference type="CDD" id="cd19365">
    <property type="entry name" value="TenA_C-like"/>
    <property type="match status" value="1"/>
</dbReference>
<dbReference type="AlphaFoldDB" id="A0A543JR31"/>
<name>A0A543JR31_9PSEU</name>
<dbReference type="Gene3D" id="1.20.910.10">
    <property type="entry name" value="Heme oxygenase-like"/>
    <property type="match status" value="1"/>
</dbReference>
<gene>
    <name evidence="4" type="ORF">FHX81_7688</name>
</gene>
<dbReference type="GO" id="GO:0009229">
    <property type="term" value="P:thiamine diphosphate biosynthetic process"/>
    <property type="evidence" value="ECO:0007669"/>
    <property type="project" value="UniProtKB-UniPathway"/>
</dbReference>
<comment type="similarity">
    <text evidence="2">Belongs to the TenA family.</text>
</comment>
<evidence type="ECO:0000313" key="4">
    <source>
        <dbReference type="EMBL" id="TQM85215.1"/>
    </source>
</evidence>
<evidence type="ECO:0000256" key="1">
    <source>
        <dbReference type="ARBA" id="ARBA00004948"/>
    </source>
</evidence>
<sequence length="227" mass="25047">MATPHAVTAPFTDTLWAGVEDIYANVLAHPFLTGLLDGTLPRESFRHYIVQDAHYLSGYAKVLALCAATATRDEDTAMFARHAANTVAVERGLHESLLAELGTTPEQAAAEPVSPTTRAYLDFLFASARGGYAEAVGAVLPCYWIYARVGSVLRVQGSPDPLYDRWINAYGDTAFQGLVDEVLAATDWLGERLSPDDRLLVGARMRTAARYEWMFWDAGYRRESWPV</sequence>
<keyword evidence="2" id="KW-0784">Thiamine biosynthesis</keyword>
<dbReference type="GO" id="GO:0009228">
    <property type="term" value="P:thiamine biosynthetic process"/>
    <property type="evidence" value="ECO:0007669"/>
    <property type="project" value="UniProtKB-KW"/>
</dbReference>
<dbReference type="GO" id="GO:0050334">
    <property type="term" value="F:thiaminase activity"/>
    <property type="evidence" value="ECO:0007669"/>
    <property type="project" value="UniProtKB-EC"/>
</dbReference>
<accession>A0A543JR31</accession>
<evidence type="ECO:0000256" key="2">
    <source>
        <dbReference type="RuleBase" id="RU363093"/>
    </source>
</evidence>
<evidence type="ECO:0000313" key="5">
    <source>
        <dbReference type="Proteomes" id="UP000316628"/>
    </source>
</evidence>
<feature type="domain" description="Thiaminase-2/PQQC" evidence="3">
    <location>
        <begin position="17"/>
        <end position="221"/>
    </location>
</feature>
<dbReference type="GO" id="GO:0005829">
    <property type="term" value="C:cytosol"/>
    <property type="evidence" value="ECO:0007669"/>
    <property type="project" value="TreeGrafter"/>
</dbReference>
<dbReference type="InterPro" id="IPR027574">
    <property type="entry name" value="Thiaminase_II"/>
</dbReference>
<dbReference type="OrthoDB" id="34166at2"/>